<organism evidence="11 12">
    <name type="scientific">Panicum hallii var. hallii</name>
    <dbReference type="NCBI Taxonomy" id="1504633"/>
    <lineage>
        <taxon>Eukaryota</taxon>
        <taxon>Viridiplantae</taxon>
        <taxon>Streptophyta</taxon>
        <taxon>Embryophyta</taxon>
        <taxon>Tracheophyta</taxon>
        <taxon>Spermatophyta</taxon>
        <taxon>Magnoliopsida</taxon>
        <taxon>Liliopsida</taxon>
        <taxon>Poales</taxon>
        <taxon>Poaceae</taxon>
        <taxon>PACMAD clade</taxon>
        <taxon>Panicoideae</taxon>
        <taxon>Panicodae</taxon>
        <taxon>Paniceae</taxon>
        <taxon>Panicinae</taxon>
        <taxon>Panicum</taxon>
        <taxon>Panicum sect. Panicum</taxon>
    </lineage>
</organism>
<evidence type="ECO:0000313" key="11">
    <source>
        <dbReference type="EMBL" id="PUZ49085.1"/>
    </source>
</evidence>
<dbReference type="PROSITE" id="PS50011">
    <property type="entry name" value="PROTEIN_KINASE_DOM"/>
    <property type="match status" value="1"/>
</dbReference>
<evidence type="ECO:0000256" key="2">
    <source>
        <dbReference type="ARBA" id="ARBA00022679"/>
    </source>
</evidence>
<evidence type="ECO:0000313" key="12">
    <source>
        <dbReference type="Proteomes" id="UP000244336"/>
    </source>
</evidence>
<accession>A0A2T7D0F8</accession>
<protein>
    <recommendedName>
        <fullName evidence="10">Protein kinase domain-containing protein</fullName>
    </recommendedName>
</protein>
<dbReference type="InterPro" id="IPR017441">
    <property type="entry name" value="Protein_kinase_ATP_BS"/>
</dbReference>
<dbReference type="Gene3D" id="3.30.200.20">
    <property type="entry name" value="Phosphorylase Kinase, domain 1"/>
    <property type="match status" value="1"/>
</dbReference>
<dbReference type="Gene3D" id="1.10.510.10">
    <property type="entry name" value="Transferase(Phosphotransferase) domain 1"/>
    <property type="match status" value="1"/>
</dbReference>
<gene>
    <name evidence="11" type="ORF">GQ55_7G297200</name>
</gene>
<dbReference type="FunFam" id="3.30.200.20:FF:000039">
    <property type="entry name" value="receptor-like protein kinase FERONIA"/>
    <property type="match status" value="1"/>
</dbReference>
<dbReference type="AlphaFoldDB" id="A0A2T7D0F8"/>
<dbReference type="GO" id="GO:0005524">
    <property type="term" value="F:ATP binding"/>
    <property type="evidence" value="ECO:0007669"/>
    <property type="project" value="UniProtKB-UniRule"/>
</dbReference>
<dbReference type="GO" id="GO:0004674">
    <property type="term" value="F:protein serine/threonine kinase activity"/>
    <property type="evidence" value="ECO:0007669"/>
    <property type="project" value="UniProtKB-KW"/>
</dbReference>
<evidence type="ECO:0000256" key="3">
    <source>
        <dbReference type="ARBA" id="ARBA00022741"/>
    </source>
</evidence>
<evidence type="ECO:0000256" key="1">
    <source>
        <dbReference type="ARBA" id="ARBA00022527"/>
    </source>
</evidence>
<dbReference type="InterPro" id="IPR008271">
    <property type="entry name" value="Ser/Thr_kinase_AS"/>
</dbReference>
<evidence type="ECO:0000259" key="10">
    <source>
        <dbReference type="PROSITE" id="PS50011"/>
    </source>
</evidence>
<dbReference type="PROSITE" id="PS00107">
    <property type="entry name" value="PROTEIN_KINASE_ATP"/>
    <property type="match status" value="1"/>
</dbReference>
<dbReference type="OrthoDB" id="689796at2759"/>
<feature type="binding site" evidence="6">
    <location>
        <position position="146"/>
    </location>
    <ligand>
        <name>ATP</name>
        <dbReference type="ChEBI" id="CHEBI:30616"/>
    </ligand>
</feature>
<dbReference type="PROSITE" id="PS00108">
    <property type="entry name" value="PROTEIN_KINASE_ST"/>
    <property type="match status" value="1"/>
</dbReference>
<keyword evidence="9" id="KW-1133">Transmembrane helix</keyword>
<sequence>MWTDDLLDMRYVDRGQDLYLRLAESELQPPPPALPPSLPSRSRAPTGPVIGAVGSLVGILLVAFLLLVVIRRRRRRRPSNTESKIKKEGTKVSMLVSNCIMSSIAAPHSYLKKATGDFSESNIIGRGGFGIVYEGHLPDGRKVAVKRLILQSSLTDEGANAFMREVGVMSKLRHGNLLQLLSYCQDGKERILVYEYMKNRSLNIYIFGGDPRLRALLNWDRRLEIVRGVAKGVAYLHGLSEEVIHRDLKSSNILLDDHWRPKIADFGTAKLFVVDETDPTLIKSAGYTAPEYLSSERHLTLKCDVYSFGIILMEIISGKRNTATPALLSDAWESWSQGTISDLLDPAVAQPEPELLFELERCVQIGLLSVQQSPDDRPAMSAVVAMLNSNSLQIRAPKRPVLGSRTETPLHEAADRSTQEASGTSRSSYSVYLT</sequence>
<feature type="compositionally biased region" description="Basic and acidic residues" evidence="8">
    <location>
        <begin position="408"/>
        <end position="418"/>
    </location>
</feature>
<keyword evidence="12" id="KW-1185">Reference proteome</keyword>
<dbReference type="SMART" id="SM00220">
    <property type="entry name" value="S_TKc"/>
    <property type="match status" value="1"/>
</dbReference>
<evidence type="ECO:0000256" key="5">
    <source>
        <dbReference type="ARBA" id="ARBA00022840"/>
    </source>
</evidence>
<keyword evidence="2" id="KW-0808">Transferase</keyword>
<dbReference type="Proteomes" id="UP000244336">
    <property type="component" value="Chromosome 7"/>
</dbReference>
<evidence type="ECO:0000256" key="6">
    <source>
        <dbReference type="PROSITE-ProRule" id="PRU10141"/>
    </source>
</evidence>
<dbReference type="Gramene" id="PUZ49085">
    <property type="protein sequence ID" value="PUZ49085"/>
    <property type="gene ID" value="GQ55_7G297200"/>
</dbReference>
<proteinExistence type="inferred from homology"/>
<keyword evidence="9" id="KW-0812">Transmembrane</keyword>
<dbReference type="InterPro" id="IPR011009">
    <property type="entry name" value="Kinase-like_dom_sf"/>
</dbReference>
<dbReference type="FunFam" id="1.10.510.10:FF:000724">
    <property type="entry name" value="Serine/threonine-protein kinase"/>
    <property type="match status" value="1"/>
</dbReference>
<evidence type="ECO:0000256" key="4">
    <source>
        <dbReference type="ARBA" id="ARBA00022777"/>
    </source>
</evidence>
<feature type="transmembrane region" description="Helical" evidence="9">
    <location>
        <begin position="49"/>
        <end position="70"/>
    </location>
</feature>
<dbReference type="InterPro" id="IPR000719">
    <property type="entry name" value="Prot_kinase_dom"/>
</dbReference>
<feature type="compositionally biased region" description="Polar residues" evidence="8">
    <location>
        <begin position="419"/>
        <end position="434"/>
    </location>
</feature>
<reference evidence="11 12" key="1">
    <citation type="submission" date="2018-04" db="EMBL/GenBank/DDBJ databases">
        <title>WGS assembly of Panicum hallii var. hallii HAL2.</title>
        <authorList>
            <person name="Lovell J."/>
            <person name="Jenkins J."/>
            <person name="Lowry D."/>
            <person name="Mamidi S."/>
            <person name="Sreedasyam A."/>
            <person name="Weng X."/>
            <person name="Barry K."/>
            <person name="Bonette J."/>
            <person name="Campitelli B."/>
            <person name="Daum C."/>
            <person name="Gordon S."/>
            <person name="Gould B."/>
            <person name="Lipzen A."/>
            <person name="MacQueen A."/>
            <person name="Palacio-Mejia J."/>
            <person name="Plott C."/>
            <person name="Shakirov E."/>
            <person name="Shu S."/>
            <person name="Yoshinaga Y."/>
            <person name="Zane M."/>
            <person name="Rokhsar D."/>
            <person name="Grimwood J."/>
            <person name="Schmutz J."/>
            <person name="Juenger T."/>
        </authorList>
    </citation>
    <scope>NUCLEOTIDE SEQUENCE [LARGE SCALE GENOMIC DNA]</scope>
    <source>
        <strain evidence="12">cv. HAL2</strain>
    </source>
</reference>
<evidence type="ECO:0000256" key="9">
    <source>
        <dbReference type="SAM" id="Phobius"/>
    </source>
</evidence>
<dbReference type="InterPro" id="IPR052059">
    <property type="entry name" value="CR_Ser/Thr_kinase"/>
</dbReference>
<dbReference type="Pfam" id="PF00069">
    <property type="entry name" value="Pkinase"/>
    <property type="match status" value="1"/>
</dbReference>
<dbReference type="EMBL" id="CM009755">
    <property type="protein sequence ID" value="PUZ49085.1"/>
    <property type="molecule type" value="Genomic_DNA"/>
</dbReference>
<evidence type="ECO:0000256" key="7">
    <source>
        <dbReference type="RuleBase" id="RU000304"/>
    </source>
</evidence>
<feature type="region of interest" description="Disordered" evidence="8">
    <location>
        <begin position="397"/>
        <end position="434"/>
    </location>
</feature>
<dbReference type="PANTHER" id="PTHR47973">
    <property type="entry name" value="CYSTEINE-RICH RECEPTOR-LIKE PROTEIN KINASE 3"/>
    <property type="match status" value="1"/>
</dbReference>
<keyword evidence="1 7" id="KW-0723">Serine/threonine-protein kinase</keyword>
<keyword evidence="9" id="KW-0472">Membrane</keyword>
<comment type="similarity">
    <text evidence="7">Belongs to the protein kinase superfamily.</text>
</comment>
<keyword evidence="5 6" id="KW-0067">ATP-binding</keyword>
<evidence type="ECO:0000256" key="8">
    <source>
        <dbReference type="SAM" id="MobiDB-lite"/>
    </source>
</evidence>
<keyword evidence="4" id="KW-0418">Kinase</keyword>
<dbReference type="STRING" id="1504633.A0A2T7D0F8"/>
<keyword evidence="3 6" id="KW-0547">Nucleotide-binding</keyword>
<dbReference type="SUPFAM" id="SSF56112">
    <property type="entry name" value="Protein kinase-like (PK-like)"/>
    <property type="match status" value="1"/>
</dbReference>
<name>A0A2T7D0F8_9POAL</name>
<feature type="domain" description="Protein kinase" evidence="10">
    <location>
        <begin position="118"/>
        <end position="402"/>
    </location>
</feature>